<dbReference type="OrthoDB" id="7355345at2"/>
<dbReference type="InterPro" id="IPR004360">
    <property type="entry name" value="Glyas_Fos-R_dOase_dom"/>
</dbReference>
<dbReference type="EMBL" id="JAMC01000005">
    <property type="protein sequence ID" value="KEJ88783.1"/>
    <property type="molecule type" value="Genomic_DNA"/>
</dbReference>
<organism evidence="2 3">
    <name type="scientific">Sulfitobacter donghicola DSW-25 = KCTC 12864 = JCM 14565</name>
    <dbReference type="NCBI Taxonomy" id="1300350"/>
    <lineage>
        <taxon>Bacteria</taxon>
        <taxon>Pseudomonadati</taxon>
        <taxon>Pseudomonadota</taxon>
        <taxon>Alphaproteobacteria</taxon>
        <taxon>Rhodobacterales</taxon>
        <taxon>Roseobacteraceae</taxon>
        <taxon>Sulfitobacter</taxon>
    </lineage>
</organism>
<dbReference type="Gene3D" id="3.10.180.10">
    <property type="entry name" value="2,3-Dihydroxybiphenyl 1,2-Dioxygenase, domain 1"/>
    <property type="match status" value="1"/>
</dbReference>
<dbReference type="InterPro" id="IPR037523">
    <property type="entry name" value="VOC_core"/>
</dbReference>
<dbReference type="STRING" id="1300350.Z948_2306"/>
<dbReference type="InterPro" id="IPR029068">
    <property type="entry name" value="Glyas_Bleomycin-R_OHBP_Dase"/>
</dbReference>
<dbReference type="eggNOG" id="COG0346">
    <property type="taxonomic scope" value="Bacteria"/>
</dbReference>
<dbReference type="AlphaFoldDB" id="A0A073IEJ6"/>
<proteinExistence type="predicted"/>
<evidence type="ECO:0000313" key="3">
    <source>
        <dbReference type="Proteomes" id="UP000027734"/>
    </source>
</evidence>
<dbReference type="Proteomes" id="UP000027734">
    <property type="component" value="Unassembled WGS sequence"/>
</dbReference>
<dbReference type="SUPFAM" id="SSF54593">
    <property type="entry name" value="Glyoxalase/Bleomycin resistance protein/Dihydroxybiphenyl dioxygenase"/>
    <property type="match status" value="1"/>
</dbReference>
<comment type="caution">
    <text evidence="2">The sequence shown here is derived from an EMBL/GenBank/DDBJ whole genome shotgun (WGS) entry which is preliminary data.</text>
</comment>
<protein>
    <submittedName>
        <fullName evidence="2">Glyoxalase</fullName>
    </submittedName>
</protein>
<evidence type="ECO:0000313" key="2">
    <source>
        <dbReference type="EMBL" id="KEJ88783.1"/>
    </source>
</evidence>
<feature type="domain" description="VOC" evidence="1">
    <location>
        <begin position="4"/>
        <end position="125"/>
    </location>
</feature>
<keyword evidence="3" id="KW-1185">Reference proteome</keyword>
<dbReference type="Pfam" id="PF00903">
    <property type="entry name" value="Glyoxalase"/>
    <property type="match status" value="1"/>
</dbReference>
<gene>
    <name evidence="2" type="ORF">DSW25_14145</name>
</gene>
<dbReference type="CDD" id="cd06587">
    <property type="entry name" value="VOC"/>
    <property type="match status" value="1"/>
</dbReference>
<reference evidence="2 3" key="1">
    <citation type="submission" date="2014-01" db="EMBL/GenBank/DDBJ databases">
        <title>Sulfitobacter donghicola JCM 14565 Genome Sequencing.</title>
        <authorList>
            <person name="Lai Q."/>
            <person name="Hong Z."/>
        </authorList>
    </citation>
    <scope>NUCLEOTIDE SEQUENCE [LARGE SCALE GENOMIC DNA]</scope>
    <source>
        <strain evidence="2 3">JCM 14565</strain>
    </source>
</reference>
<accession>A0A073IEJ6</accession>
<dbReference type="PROSITE" id="PS51819">
    <property type="entry name" value="VOC"/>
    <property type="match status" value="1"/>
</dbReference>
<name>A0A073IEJ6_9RHOB</name>
<dbReference type="RefSeq" id="WP_025059667.1">
    <property type="nucleotide sequence ID" value="NZ_JAMC01000005.1"/>
</dbReference>
<sequence length="126" mass="14294">MAAQLEHVNLTVSDPLATAAWMKPVFGWHIRWQGEAISGGYSVHVGTADQYVAIYRPEGDLTPAPKSYNNIARLNHIAVVVSDLEAVEEAVRNQGFRMGEHYDYEPGRRFYFYDPDGIEFEVVQYD</sequence>
<evidence type="ECO:0000259" key="1">
    <source>
        <dbReference type="PROSITE" id="PS51819"/>
    </source>
</evidence>